<keyword evidence="2" id="KW-0812">Transmembrane</keyword>
<organism evidence="4 5">
    <name type="scientific">Trichocladium antarcticum</name>
    <dbReference type="NCBI Taxonomy" id="1450529"/>
    <lineage>
        <taxon>Eukaryota</taxon>
        <taxon>Fungi</taxon>
        <taxon>Dikarya</taxon>
        <taxon>Ascomycota</taxon>
        <taxon>Pezizomycotina</taxon>
        <taxon>Sordariomycetes</taxon>
        <taxon>Sordariomycetidae</taxon>
        <taxon>Sordariales</taxon>
        <taxon>Chaetomiaceae</taxon>
        <taxon>Trichocladium</taxon>
    </lineage>
</organism>
<evidence type="ECO:0000256" key="1">
    <source>
        <dbReference type="ARBA" id="ARBA00011738"/>
    </source>
</evidence>
<dbReference type="PROSITE" id="PS51502">
    <property type="entry name" value="S_R_A_B_BARREL"/>
    <property type="match status" value="1"/>
</dbReference>
<accession>A0AAN6ZB88</accession>
<evidence type="ECO:0000313" key="4">
    <source>
        <dbReference type="EMBL" id="KAK4131586.1"/>
    </source>
</evidence>
<keyword evidence="2" id="KW-1133">Transmembrane helix</keyword>
<dbReference type="Pfam" id="PF07876">
    <property type="entry name" value="Dabb"/>
    <property type="match status" value="1"/>
</dbReference>
<dbReference type="PANTHER" id="PTHR33178">
    <property type="match status" value="1"/>
</dbReference>
<comment type="caution">
    <text evidence="4">The sequence shown here is derived from an EMBL/GenBank/DDBJ whole genome shotgun (WGS) entry which is preliminary data.</text>
</comment>
<dbReference type="InterPro" id="IPR044662">
    <property type="entry name" value="HS1/DABB1-like"/>
</dbReference>
<gene>
    <name evidence="4" type="ORF">BT67DRAFT_485835</name>
</gene>
<dbReference type="Proteomes" id="UP001304895">
    <property type="component" value="Unassembled WGS sequence"/>
</dbReference>
<evidence type="ECO:0000259" key="3">
    <source>
        <dbReference type="PROSITE" id="PS51502"/>
    </source>
</evidence>
<protein>
    <recommendedName>
        <fullName evidence="3">Stress-response A/B barrel domain-containing protein</fullName>
    </recommendedName>
</protein>
<keyword evidence="5" id="KW-1185">Reference proteome</keyword>
<evidence type="ECO:0000313" key="5">
    <source>
        <dbReference type="Proteomes" id="UP001304895"/>
    </source>
</evidence>
<comment type="subunit">
    <text evidence="1">Homodimer.</text>
</comment>
<keyword evidence="2" id="KW-0472">Membrane</keyword>
<feature type="domain" description="Stress-response A/B barrel" evidence="3">
    <location>
        <begin position="49"/>
        <end position="176"/>
    </location>
</feature>
<dbReference type="InterPro" id="IPR013097">
    <property type="entry name" value="Dabb"/>
</dbReference>
<name>A0AAN6ZB88_9PEZI</name>
<dbReference type="SUPFAM" id="SSF54909">
    <property type="entry name" value="Dimeric alpha+beta barrel"/>
    <property type="match status" value="1"/>
</dbReference>
<dbReference type="EMBL" id="MU853423">
    <property type="protein sequence ID" value="KAK4131586.1"/>
    <property type="molecule type" value="Genomic_DNA"/>
</dbReference>
<dbReference type="PANTHER" id="PTHR33178:SF10">
    <property type="entry name" value="STRESS-RESPONSE A_B BARREL DOMAIN-CONTAINING PROTEIN"/>
    <property type="match status" value="1"/>
</dbReference>
<dbReference type="InterPro" id="IPR011008">
    <property type="entry name" value="Dimeric_a/b-barrel"/>
</dbReference>
<sequence>MVDVARATPHALRFAVVAACIIGIFLFFDPVGFASSSMAHRVPGGTNSVTHIVLYQFKKTADPAAIDVVCPLVHMAEQSLQRGIPGAGADWSQACARMLALKDNCVLPNTQNAYIGRISGGRDNSNERLQNGFTHAFVIGFGSPNDRDYYVEHDPVHEAFKKDVEPLVEKVTVLDYMNGKF</sequence>
<feature type="transmembrane region" description="Helical" evidence="2">
    <location>
        <begin position="12"/>
        <end position="31"/>
    </location>
</feature>
<dbReference type="AlphaFoldDB" id="A0AAN6ZB88"/>
<reference evidence="4" key="1">
    <citation type="journal article" date="2023" name="Mol. Phylogenet. Evol.">
        <title>Genome-scale phylogeny and comparative genomics of the fungal order Sordariales.</title>
        <authorList>
            <person name="Hensen N."/>
            <person name="Bonometti L."/>
            <person name="Westerberg I."/>
            <person name="Brannstrom I.O."/>
            <person name="Guillou S."/>
            <person name="Cros-Aarteil S."/>
            <person name="Calhoun S."/>
            <person name="Haridas S."/>
            <person name="Kuo A."/>
            <person name="Mondo S."/>
            <person name="Pangilinan J."/>
            <person name="Riley R."/>
            <person name="LaButti K."/>
            <person name="Andreopoulos B."/>
            <person name="Lipzen A."/>
            <person name="Chen C."/>
            <person name="Yan M."/>
            <person name="Daum C."/>
            <person name="Ng V."/>
            <person name="Clum A."/>
            <person name="Steindorff A."/>
            <person name="Ohm R.A."/>
            <person name="Martin F."/>
            <person name="Silar P."/>
            <person name="Natvig D.O."/>
            <person name="Lalanne C."/>
            <person name="Gautier V."/>
            <person name="Ament-Velasquez S.L."/>
            <person name="Kruys A."/>
            <person name="Hutchinson M.I."/>
            <person name="Powell A.J."/>
            <person name="Barry K."/>
            <person name="Miller A.N."/>
            <person name="Grigoriev I.V."/>
            <person name="Debuchy R."/>
            <person name="Gladieux P."/>
            <person name="Hiltunen Thoren M."/>
            <person name="Johannesson H."/>
        </authorList>
    </citation>
    <scope>NUCLEOTIDE SEQUENCE</scope>
    <source>
        <strain evidence="4">CBS 123565</strain>
    </source>
</reference>
<dbReference type="SMART" id="SM00886">
    <property type="entry name" value="Dabb"/>
    <property type="match status" value="1"/>
</dbReference>
<proteinExistence type="predicted"/>
<evidence type="ECO:0000256" key="2">
    <source>
        <dbReference type="SAM" id="Phobius"/>
    </source>
</evidence>
<reference evidence="4" key="2">
    <citation type="submission" date="2023-05" db="EMBL/GenBank/DDBJ databases">
        <authorList>
            <consortium name="Lawrence Berkeley National Laboratory"/>
            <person name="Steindorff A."/>
            <person name="Hensen N."/>
            <person name="Bonometti L."/>
            <person name="Westerberg I."/>
            <person name="Brannstrom I.O."/>
            <person name="Guillou S."/>
            <person name="Cros-Aarteil S."/>
            <person name="Calhoun S."/>
            <person name="Haridas S."/>
            <person name="Kuo A."/>
            <person name="Mondo S."/>
            <person name="Pangilinan J."/>
            <person name="Riley R."/>
            <person name="Labutti K."/>
            <person name="Andreopoulos B."/>
            <person name="Lipzen A."/>
            <person name="Chen C."/>
            <person name="Yanf M."/>
            <person name="Daum C."/>
            <person name="Ng V."/>
            <person name="Clum A."/>
            <person name="Ohm R."/>
            <person name="Martin F."/>
            <person name="Silar P."/>
            <person name="Natvig D."/>
            <person name="Lalanne C."/>
            <person name="Gautier V."/>
            <person name="Ament-Velasquez S.L."/>
            <person name="Kruys A."/>
            <person name="Hutchinson M.I."/>
            <person name="Powell A.J."/>
            <person name="Barry K."/>
            <person name="Miller A.N."/>
            <person name="Grigoriev I.V."/>
            <person name="Debuchy R."/>
            <person name="Gladieux P."/>
            <person name="Thoren M.H."/>
            <person name="Johannesson H."/>
        </authorList>
    </citation>
    <scope>NUCLEOTIDE SEQUENCE</scope>
    <source>
        <strain evidence="4">CBS 123565</strain>
    </source>
</reference>
<dbReference type="Gene3D" id="3.30.70.100">
    <property type="match status" value="1"/>
</dbReference>